<dbReference type="AlphaFoldDB" id="A0A2N9LY76"/>
<dbReference type="InterPro" id="IPR036513">
    <property type="entry name" value="STAS_dom_sf"/>
</dbReference>
<dbReference type="Proteomes" id="UP000239735">
    <property type="component" value="Unassembled WGS sequence"/>
</dbReference>
<dbReference type="Gene3D" id="3.30.750.24">
    <property type="entry name" value="STAS domain"/>
    <property type="match status" value="1"/>
</dbReference>
<evidence type="ECO:0000313" key="1">
    <source>
        <dbReference type="EMBL" id="SPE28170.1"/>
    </source>
</evidence>
<reference evidence="2" key="1">
    <citation type="submission" date="2018-02" db="EMBL/GenBank/DDBJ databases">
        <authorList>
            <person name="Hausmann B."/>
        </authorList>
    </citation>
    <scope>NUCLEOTIDE SEQUENCE [LARGE SCALE GENOMIC DNA]</scope>
    <source>
        <strain evidence="2">Peat soil MAG SbA5</strain>
    </source>
</reference>
<sequence length="100" mass="11098">MLRITVDENPETVVIKLEGRVAGPWAVELGRLWEEKAPVVAKKKLAIDLRETTFADAGGMRVLKTIYSQTGAALLTGTPWTEYLAEEVARKNEQQTELEG</sequence>
<evidence type="ECO:0008006" key="3">
    <source>
        <dbReference type="Google" id="ProtNLM"/>
    </source>
</evidence>
<gene>
    <name evidence="1" type="ORF">SBA5_640008</name>
</gene>
<protein>
    <recommendedName>
        <fullName evidence="3">STAS domain-containing protein</fullName>
    </recommendedName>
</protein>
<evidence type="ECO:0000313" key="2">
    <source>
        <dbReference type="Proteomes" id="UP000239735"/>
    </source>
</evidence>
<dbReference type="OrthoDB" id="123429at2"/>
<organism evidence="1 2">
    <name type="scientific">Candidatus Sulfuritelmatomonas gaucii</name>
    <dbReference type="NCBI Taxonomy" id="2043161"/>
    <lineage>
        <taxon>Bacteria</taxon>
        <taxon>Pseudomonadati</taxon>
        <taxon>Acidobacteriota</taxon>
        <taxon>Terriglobia</taxon>
        <taxon>Terriglobales</taxon>
        <taxon>Acidobacteriaceae</taxon>
        <taxon>Candidatus Sulfuritelmatomonas</taxon>
    </lineage>
</organism>
<dbReference type="SUPFAM" id="SSF52091">
    <property type="entry name" value="SpoIIaa-like"/>
    <property type="match status" value="1"/>
</dbReference>
<name>A0A2N9LY76_9BACT</name>
<dbReference type="EMBL" id="OKRB01000124">
    <property type="protein sequence ID" value="SPE28170.1"/>
    <property type="molecule type" value="Genomic_DNA"/>
</dbReference>
<accession>A0A2N9LY76</accession>
<proteinExistence type="predicted"/>